<dbReference type="RefSeq" id="WP_212526958.1">
    <property type="nucleotide sequence ID" value="NZ_JAGSOG010000011.1"/>
</dbReference>
<dbReference type="PROSITE" id="PS51186">
    <property type="entry name" value="GNAT"/>
    <property type="match status" value="1"/>
</dbReference>
<evidence type="ECO:0000259" key="1">
    <source>
        <dbReference type="PROSITE" id="PS51186"/>
    </source>
</evidence>
<dbReference type="GO" id="GO:0016747">
    <property type="term" value="F:acyltransferase activity, transferring groups other than amino-acyl groups"/>
    <property type="evidence" value="ECO:0007669"/>
    <property type="project" value="InterPro"/>
</dbReference>
<dbReference type="Pfam" id="PF00583">
    <property type="entry name" value="Acetyltransf_1"/>
    <property type="match status" value="1"/>
</dbReference>
<name>A0A941EKY6_9ACTN</name>
<accession>A0A941EKY6</accession>
<dbReference type="Proteomes" id="UP000675781">
    <property type="component" value="Unassembled WGS sequence"/>
</dbReference>
<sequence>MRTLLAPSPALIEPPDLLLLESADALAVELAACFLAEESARGGGAAARYLESDPREYETWLGGGLIGVRGADGSPAAGGGFRRYDTTTAELVQLWTRPELRRTGLARRVLGQLEPLARRAGYRRLYAVAEPGQDALRRTLAACGYEPLGIAEWEYLGFVKAL</sequence>
<protein>
    <submittedName>
        <fullName evidence="2">GNAT family N-acetyltransferase</fullName>
    </submittedName>
</protein>
<reference evidence="2" key="1">
    <citation type="submission" date="2021-04" db="EMBL/GenBank/DDBJ databases">
        <title>Genome based classification of Actinospica acidithermotolerans sp. nov., an actinobacterium isolated from an Indonesian hot spring.</title>
        <authorList>
            <person name="Kusuma A.B."/>
            <person name="Putra K.E."/>
            <person name="Nafisah S."/>
            <person name="Loh J."/>
            <person name="Nouioui I."/>
            <person name="Goodfellow M."/>
        </authorList>
    </citation>
    <scope>NUCLEOTIDE SEQUENCE</scope>
    <source>
        <strain evidence="2">CSCA 57</strain>
    </source>
</reference>
<evidence type="ECO:0000313" key="2">
    <source>
        <dbReference type="EMBL" id="MBR7832432.1"/>
    </source>
</evidence>
<proteinExistence type="predicted"/>
<dbReference type="Gene3D" id="3.40.630.30">
    <property type="match status" value="1"/>
</dbReference>
<evidence type="ECO:0000313" key="3">
    <source>
        <dbReference type="Proteomes" id="UP000675781"/>
    </source>
</evidence>
<organism evidence="2 3">
    <name type="scientific">Actinospica durhamensis</name>
    <dbReference type="NCBI Taxonomy" id="1508375"/>
    <lineage>
        <taxon>Bacteria</taxon>
        <taxon>Bacillati</taxon>
        <taxon>Actinomycetota</taxon>
        <taxon>Actinomycetes</taxon>
        <taxon>Catenulisporales</taxon>
        <taxon>Actinospicaceae</taxon>
        <taxon>Actinospica</taxon>
    </lineage>
</organism>
<dbReference type="CDD" id="cd04301">
    <property type="entry name" value="NAT_SF"/>
    <property type="match status" value="1"/>
</dbReference>
<dbReference type="InterPro" id="IPR016181">
    <property type="entry name" value="Acyl_CoA_acyltransferase"/>
</dbReference>
<keyword evidence="3" id="KW-1185">Reference proteome</keyword>
<gene>
    <name evidence="2" type="ORF">KDL01_04135</name>
</gene>
<dbReference type="AlphaFoldDB" id="A0A941EKY6"/>
<comment type="caution">
    <text evidence="2">The sequence shown here is derived from an EMBL/GenBank/DDBJ whole genome shotgun (WGS) entry which is preliminary data.</text>
</comment>
<dbReference type="InterPro" id="IPR000182">
    <property type="entry name" value="GNAT_dom"/>
</dbReference>
<dbReference type="SUPFAM" id="SSF55729">
    <property type="entry name" value="Acyl-CoA N-acyltransferases (Nat)"/>
    <property type="match status" value="1"/>
</dbReference>
<dbReference type="EMBL" id="JAGSOG010000011">
    <property type="protein sequence ID" value="MBR7832432.1"/>
    <property type="molecule type" value="Genomic_DNA"/>
</dbReference>
<feature type="domain" description="N-acetyltransferase" evidence="1">
    <location>
        <begin position="18"/>
        <end position="162"/>
    </location>
</feature>